<feature type="domain" description="RING-type" evidence="5">
    <location>
        <begin position="27"/>
        <end position="74"/>
    </location>
</feature>
<dbReference type="Proteomes" id="UP000700596">
    <property type="component" value="Unassembled WGS sequence"/>
</dbReference>
<dbReference type="InterPro" id="IPR013083">
    <property type="entry name" value="Znf_RING/FYVE/PHD"/>
</dbReference>
<organism evidence="6 7">
    <name type="scientific">Dendryphion nanum</name>
    <dbReference type="NCBI Taxonomy" id="256645"/>
    <lineage>
        <taxon>Eukaryota</taxon>
        <taxon>Fungi</taxon>
        <taxon>Dikarya</taxon>
        <taxon>Ascomycota</taxon>
        <taxon>Pezizomycotina</taxon>
        <taxon>Dothideomycetes</taxon>
        <taxon>Pleosporomycetidae</taxon>
        <taxon>Pleosporales</taxon>
        <taxon>Torulaceae</taxon>
        <taxon>Dendryphion</taxon>
    </lineage>
</organism>
<dbReference type="OrthoDB" id="8062037at2759"/>
<dbReference type="InterPro" id="IPR001841">
    <property type="entry name" value="Znf_RING"/>
</dbReference>
<evidence type="ECO:0000256" key="2">
    <source>
        <dbReference type="ARBA" id="ARBA00022771"/>
    </source>
</evidence>
<evidence type="ECO:0000313" key="6">
    <source>
        <dbReference type="EMBL" id="KAH7119928.1"/>
    </source>
</evidence>
<keyword evidence="1" id="KW-0479">Metal-binding</keyword>
<keyword evidence="7" id="KW-1185">Reference proteome</keyword>
<dbReference type="GO" id="GO:0008270">
    <property type="term" value="F:zinc ion binding"/>
    <property type="evidence" value="ECO:0007669"/>
    <property type="project" value="UniProtKB-KW"/>
</dbReference>
<dbReference type="InterPro" id="IPR017907">
    <property type="entry name" value="Znf_RING_CS"/>
</dbReference>
<reference evidence="6" key="1">
    <citation type="journal article" date="2021" name="Nat. Commun.">
        <title>Genetic determinants of endophytism in the Arabidopsis root mycobiome.</title>
        <authorList>
            <person name="Mesny F."/>
            <person name="Miyauchi S."/>
            <person name="Thiergart T."/>
            <person name="Pickel B."/>
            <person name="Atanasova L."/>
            <person name="Karlsson M."/>
            <person name="Huettel B."/>
            <person name="Barry K.W."/>
            <person name="Haridas S."/>
            <person name="Chen C."/>
            <person name="Bauer D."/>
            <person name="Andreopoulos W."/>
            <person name="Pangilinan J."/>
            <person name="LaButti K."/>
            <person name="Riley R."/>
            <person name="Lipzen A."/>
            <person name="Clum A."/>
            <person name="Drula E."/>
            <person name="Henrissat B."/>
            <person name="Kohler A."/>
            <person name="Grigoriev I.V."/>
            <person name="Martin F.M."/>
            <person name="Hacquard S."/>
        </authorList>
    </citation>
    <scope>NUCLEOTIDE SEQUENCE</scope>
    <source>
        <strain evidence="6">MPI-CAGE-CH-0243</strain>
    </source>
</reference>
<dbReference type="PROSITE" id="PS50089">
    <property type="entry name" value="ZF_RING_2"/>
    <property type="match status" value="1"/>
</dbReference>
<dbReference type="EMBL" id="JAGMWT010000011">
    <property type="protein sequence ID" value="KAH7119928.1"/>
    <property type="molecule type" value="Genomic_DNA"/>
</dbReference>
<keyword evidence="2 4" id="KW-0863">Zinc-finger</keyword>
<dbReference type="SUPFAM" id="SSF57850">
    <property type="entry name" value="RING/U-box"/>
    <property type="match status" value="1"/>
</dbReference>
<dbReference type="Gene3D" id="3.30.40.10">
    <property type="entry name" value="Zinc/RING finger domain, C3HC4 (zinc finger)"/>
    <property type="match status" value="1"/>
</dbReference>
<evidence type="ECO:0000256" key="3">
    <source>
        <dbReference type="ARBA" id="ARBA00022833"/>
    </source>
</evidence>
<dbReference type="PROSITE" id="PS00518">
    <property type="entry name" value="ZF_RING_1"/>
    <property type="match status" value="1"/>
</dbReference>
<dbReference type="AlphaFoldDB" id="A0A9P9IFH5"/>
<evidence type="ECO:0000256" key="4">
    <source>
        <dbReference type="PROSITE-ProRule" id="PRU00175"/>
    </source>
</evidence>
<keyword evidence="3" id="KW-0862">Zinc</keyword>
<name>A0A9P9IFH5_9PLEO</name>
<dbReference type="Pfam" id="PF13639">
    <property type="entry name" value="zf-RING_2"/>
    <property type="match status" value="1"/>
</dbReference>
<protein>
    <recommendedName>
        <fullName evidence="5">RING-type domain-containing protein</fullName>
    </recommendedName>
</protein>
<sequence length="302" mass="35579">MEENGPLPSQTEYITHHISPAPTKDLCGICFDEYEPELRKLVSLNPCKHIFCRKCILSWFGGVRPERGTCPGCRKTLFKADPLTAKQIEEREIDESRDAHLQVNWEIYMVKSFAREEVELENYRVSLPGQHEQDWIHVCKKATRRFLQLESSTNVVRQSLRPHLHKIVLLLCGVRIGHIVKSFSTTVNSKPFAVYWRWLWKMYHGLGDEVIADLFRDGLEHRVFESDRTQVVSSPWLSYWDDIITKSRRFDEQYEADILRIPQGSSPSTYRPKRWSSIRWRSKSGLRRFILPWVLRIQNIIP</sequence>
<dbReference type="SMART" id="SM00184">
    <property type="entry name" value="RING"/>
    <property type="match status" value="1"/>
</dbReference>
<accession>A0A9P9IFH5</accession>
<gene>
    <name evidence="6" type="ORF">B0J11DRAFT_582423</name>
</gene>
<evidence type="ECO:0000259" key="5">
    <source>
        <dbReference type="PROSITE" id="PS50089"/>
    </source>
</evidence>
<proteinExistence type="predicted"/>
<evidence type="ECO:0000256" key="1">
    <source>
        <dbReference type="ARBA" id="ARBA00022723"/>
    </source>
</evidence>
<comment type="caution">
    <text evidence="6">The sequence shown here is derived from an EMBL/GenBank/DDBJ whole genome shotgun (WGS) entry which is preliminary data.</text>
</comment>
<evidence type="ECO:0000313" key="7">
    <source>
        <dbReference type="Proteomes" id="UP000700596"/>
    </source>
</evidence>